<evidence type="ECO:0000256" key="1">
    <source>
        <dbReference type="SAM" id="Coils"/>
    </source>
</evidence>
<feature type="transmembrane region" description="Helical" evidence="3">
    <location>
        <begin position="20"/>
        <end position="38"/>
    </location>
</feature>
<reference evidence="5 6" key="1">
    <citation type="submission" date="2024-03" db="EMBL/GenBank/DDBJ databases">
        <title>Sulfurimonas sp. HSL3-1.</title>
        <authorList>
            <person name="Wang S."/>
        </authorList>
    </citation>
    <scope>NUCLEOTIDE SEQUENCE [LARGE SCALE GENOMIC DNA]</scope>
    <source>
        <strain evidence="5 6">HSL3-1</strain>
    </source>
</reference>
<dbReference type="Pfam" id="PF09990">
    <property type="entry name" value="DUF2231"/>
    <property type="match status" value="1"/>
</dbReference>
<feature type="domain" description="DUF2231" evidence="4">
    <location>
        <begin position="20"/>
        <end position="157"/>
    </location>
</feature>
<keyword evidence="1" id="KW-0175">Coiled coil</keyword>
<feature type="transmembrane region" description="Helical" evidence="3">
    <location>
        <begin position="50"/>
        <end position="70"/>
    </location>
</feature>
<proteinExistence type="predicted"/>
<evidence type="ECO:0000259" key="4">
    <source>
        <dbReference type="Pfam" id="PF09990"/>
    </source>
</evidence>
<feature type="transmembrane region" description="Helical" evidence="3">
    <location>
        <begin position="100"/>
        <end position="119"/>
    </location>
</feature>
<keyword evidence="6" id="KW-1185">Reference proteome</keyword>
<protein>
    <submittedName>
        <fullName evidence="5">DUF2231 domain-containing protein</fullName>
    </submittedName>
</protein>
<accession>A0ABZ3HBU8</accession>
<feature type="compositionally biased region" description="Basic and acidic residues" evidence="2">
    <location>
        <begin position="227"/>
        <end position="240"/>
    </location>
</feature>
<organism evidence="5 6">
    <name type="scientific">Sulfurimonas diazotrophicus</name>
    <dbReference type="NCBI Taxonomy" id="3131939"/>
    <lineage>
        <taxon>Bacteria</taxon>
        <taxon>Pseudomonadati</taxon>
        <taxon>Campylobacterota</taxon>
        <taxon>Epsilonproteobacteria</taxon>
        <taxon>Campylobacterales</taxon>
        <taxon>Sulfurimonadaceae</taxon>
        <taxon>Sulfurimonas</taxon>
    </lineage>
</organism>
<dbReference type="InterPro" id="IPR019251">
    <property type="entry name" value="DUF2231_TM"/>
</dbReference>
<sequence length="248" mass="26556">MQLPQISIPLTLPFEVPTMVHPVIIHFALVLPVIVLLIELANLGFKRRALSLTSLGLLLLSLLFFVAAYYTGKADGGEAFDLLGTGAREALGAHKMLGTYLVYALLIPIAFKLAAMLLAQKWARGALIVTLIMLISFMVKQGYDGGELVYRYGVNVAAVTEAEEAASDARDDLADMNETVAEQAAEIETLKAQIAVMQSKAGESFGEKVDKAVTDAVSKVKKIFSDDNATKAAPQEEKAPSSEANGTI</sequence>
<evidence type="ECO:0000313" key="5">
    <source>
        <dbReference type="EMBL" id="XAU15837.1"/>
    </source>
</evidence>
<dbReference type="Proteomes" id="UP001447842">
    <property type="component" value="Chromosome"/>
</dbReference>
<evidence type="ECO:0000313" key="6">
    <source>
        <dbReference type="Proteomes" id="UP001447842"/>
    </source>
</evidence>
<keyword evidence="3" id="KW-0472">Membrane</keyword>
<feature type="coiled-coil region" evidence="1">
    <location>
        <begin position="159"/>
        <end position="200"/>
    </location>
</feature>
<dbReference type="EMBL" id="CP147920">
    <property type="protein sequence ID" value="XAU15837.1"/>
    <property type="molecule type" value="Genomic_DNA"/>
</dbReference>
<name>A0ABZ3HBU8_9BACT</name>
<feature type="region of interest" description="Disordered" evidence="2">
    <location>
        <begin position="227"/>
        <end position="248"/>
    </location>
</feature>
<keyword evidence="3" id="KW-1133">Transmembrane helix</keyword>
<keyword evidence="3" id="KW-0812">Transmembrane</keyword>
<feature type="transmembrane region" description="Helical" evidence="3">
    <location>
        <begin position="126"/>
        <end position="143"/>
    </location>
</feature>
<dbReference type="RefSeq" id="WP_345973210.1">
    <property type="nucleotide sequence ID" value="NZ_CP147920.1"/>
</dbReference>
<evidence type="ECO:0000256" key="3">
    <source>
        <dbReference type="SAM" id="Phobius"/>
    </source>
</evidence>
<gene>
    <name evidence="5" type="ORF">WCY31_03830</name>
</gene>
<evidence type="ECO:0000256" key="2">
    <source>
        <dbReference type="SAM" id="MobiDB-lite"/>
    </source>
</evidence>